<evidence type="ECO:0000256" key="2">
    <source>
        <dbReference type="ARBA" id="ARBA00022723"/>
    </source>
</evidence>
<dbReference type="PANTHER" id="PTHR35008">
    <property type="entry name" value="BLL4482 PROTEIN-RELATED"/>
    <property type="match status" value="1"/>
</dbReference>
<evidence type="ECO:0000313" key="9">
    <source>
        <dbReference type="Proteomes" id="UP000765160"/>
    </source>
</evidence>
<dbReference type="Proteomes" id="UP000765160">
    <property type="component" value="Unassembled WGS sequence"/>
</dbReference>
<reference evidence="8 9" key="1">
    <citation type="submission" date="2020-03" db="EMBL/GenBank/DDBJ databases">
        <title>Roseomonas selenitidurans sp. nov. isolated from soil.</title>
        <authorList>
            <person name="Liu H."/>
        </authorList>
    </citation>
    <scope>NUCLEOTIDE SEQUENCE [LARGE SCALE GENOMIC DNA]</scope>
    <source>
        <strain evidence="8 9">JCM 15073</strain>
    </source>
</reference>
<dbReference type="InterPro" id="IPR036909">
    <property type="entry name" value="Cyt_c-like_dom_sf"/>
</dbReference>
<organism evidence="8 9">
    <name type="scientific">Falsiroseomonas frigidaquae</name>
    <dbReference type="NCBI Taxonomy" id="487318"/>
    <lineage>
        <taxon>Bacteria</taxon>
        <taxon>Pseudomonadati</taxon>
        <taxon>Pseudomonadota</taxon>
        <taxon>Alphaproteobacteria</taxon>
        <taxon>Acetobacterales</taxon>
        <taxon>Roseomonadaceae</taxon>
        <taxon>Falsiroseomonas</taxon>
    </lineage>
</organism>
<evidence type="ECO:0000256" key="1">
    <source>
        <dbReference type="ARBA" id="ARBA00022617"/>
    </source>
</evidence>
<feature type="domain" description="Cytochrome c" evidence="7">
    <location>
        <begin position="28"/>
        <end position="140"/>
    </location>
</feature>
<comment type="caution">
    <text evidence="8">The sequence shown here is derived from an EMBL/GenBank/DDBJ whole genome shotgun (WGS) entry which is preliminary data.</text>
</comment>
<dbReference type="EMBL" id="JAAVTX010000011">
    <property type="protein sequence ID" value="NKE48615.1"/>
    <property type="molecule type" value="Genomic_DNA"/>
</dbReference>
<proteinExistence type="predicted"/>
<dbReference type="PANTHER" id="PTHR35008:SF8">
    <property type="entry name" value="ALCOHOL DEHYDROGENASE CYTOCHROME C SUBUNIT"/>
    <property type="match status" value="1"/>
</dbReference>
<dbReference type="RefSeq" id="WP_168055188.1">
    <property type="nucleotide sequence ID" value="NZ_JAATJR010000011.1"/>
</dbReference>
<dbReference type="PROSITE" id="PS51007">
    <property type="entry name" value="CYTC"/>
    <property type="match status" value="1"/>
</dbReference>
<feature type="region of interest" description="Disordered" evidence="5">
    <location>
        <begin position="147"/>
        <end position="169"/>
    </location>
</feature>
<evidence type="ECO:0000259" key="7">
    <source>
        <dbReference type="PROSITE" id="PS51007"/>
    </source>
</evidence>
<evidence type="ECO:0000256" key="3">
    <source>
        <dbReference type="ARBA" id="ARBA00023004"/>
    </source>
</evidence>
<evidence type="ECO:0000256" key="4">
    <source>
        <dbReference type="PROSITE-ProRule" id="PRU00433"/>
    </source>
</evidence>
<accession>A0ABX1F8G1</accession>
<keyword evidence="2 4" id="KW-0479">Metal-binding</keyword>
<protein>
    <submittedName>
        <fullName evidence="8">Cytochrome c</fullName>
    </submittedName>
</protein>
<keyword evidence="9" id="KW-1185">Reference proteome</keyword>
<dbReference type="InterPro" id="IPR009056">
    <property type="entry name" value="Cyt_c-like_dom"/>
</dbReference>
<dbReference type="InterPro" id="IPR051459">
    <property type="entry name" value="Cytochrome_c-type_DH"/>
</dbReference>
<feature type="signal peptide" evidence="6">
    <location>
        <begin position="1"/>
        <end position="23"/>
    </location>
</feature>
<dbReference type="SUPFAM" id="SSF46626">
    <property type="entry name" value="Cytochrome c"/>
    <property type="match status" value="1"/>
</dbReference>
<dbReference type="Gene3D" id="1.10.760.10">
    <property type="entry name" value="Cytochrome c-like domain"/>
    <property type="match status" value="1"/>
</dbReference>
<keyword evidence="3 4" id="KW-0408">Iron</keyword>
<dbReference type="Pfam" id="PF00034">
    <property type="entry name" value="Cytochrom_C"/>
    <property type="match status" value="1"/>
</dbReference>
<evidence type="ECO:0000256" key="5">
    <source>
        <dbReference type="SAM" id="MobiDB-lite"/>
    </source>
</evidence>
<evidence type="ECO:0000256" key="6">
    <source>
        <dbReference type="SAM" id="SignalP"/>
    </source>
</evidence>
<keyword evidence="1 4" id="KW-0349">Heme</keyword>
<name>A0ABX1F8G1_9PROT</name>
<sequence length="169" mass="17459">MQLSHAIAAFALLGATVPPVVMAQQNPQPRPRGEYLATIMDCGGCHTGGALAGQPDPKLHLAGSGIGFGIPGVGVFYPPNLTSDRATGLGAWSEAEIIRAIRTGVRPDGRVLAPVMPWHNYAALTDADARALARYLKGLPPVRNATPPMAGAGETPPAPYLTVVAPPGR</sequence>
<gene>
    <name evidence="8" type="ORF">HB662_27855</name>
</gene>
<evidence type="ECO:0000313" key="8">
    <source>
        <dbReference type="EMBL" id="NKE48615.1"/>
    </source>
</evidence>
<keyword evidence="6" id="KW-0732">Signal</keyword>
<feature type="chain" id="PRO_5045264094" evidence="6">
    <location>
        <begin position="24"/>
        <end position="169"/>
    </location>
</feature>